<dbReference type="InterPro" id="IPR012999">
    <property type="entry name" value="Pyr_OxRdtase_I_AS"/>
</dbReference>
<evidence type="ECO:0000313" key="18">
    <source>
        <dbReference type="Proteomes" id="UP001055712"/>
    </source>
</evidence>
<comment type="subunit">
    <text evidence="2">Homodimer.</text>
</comment>
<dbReference type="InterPro" id="IPR001100">
    <property type="entry name" value="Pyr_nuc-diS_OxRdtase"/>
</dbReference>
<keyword evidence="11" id="KW-0547">Nucleotide-binding</keyword>
<dbReference type="PRINTS" id="PR00411">
    <property type="entry name" value="PNDRDTASEI"/>
</dbReference>
<feature type="binding site" evidence="11">
    <location>
        <begin position="258"/>
        <end position="265"/>
    </location>
    <ligand>
        <name>NAD(+)</name>
        <dbReference type="ChEBI" id="CHEBI:57540"/>
    </ligand>
</feature>
<dbReference type="Pfam" id="PF07992">
    <property type="entry name" value="Pyr_redox_2"/>
    <property type="match status" value="1"/>
</dbReference>
<comment type="function">
    <text evidence="14">Catalyzes the reduction of glutathione disulfide (GSSG) to reduced glutathione (GSH).</text>
</comment>
<comment type="caution">
    <text evidence="17">The sequence shown here is derived from an EMBL/GenBank/DDBJ whole genome shotgun (WGS) entry which is preliminary data.</text>
</comment>
<evidence type="ECO:0000256" key="1">
    <source>
        <dbReference type="ARBA" id="ARBA00007532"/>
    </source>
</evidence>
<name>A0A9D4YUN0_CHLVU</name>
<dbReference type="InterPro" id="IPR023753">
    <property type="entry name" value="FAD/NAD-binding_dom"/>
</dbReference>
<feature type="binding site" evidence="11">
    <location>
        <position position="397"/>
    </location>
    <ligand>
        <name>FAD</name>
        <dbReference type="ChEBI" id="CHEBI:57692"/>
    </ligand>
</feature>
<dbReference type="OrthoDB" id="5956163at2759"/>
<evidence type="ECO:0000256" key="12">
    <source>
        <dbReference type="PIRSR" id="PIRSR000350-4"/>
    </source>
</evidence>
<keyword evidence="5 14" id="KW-0521">NADP</keyword>
<comment type="catalytic activity">
    <reaction evidence="9 14">
        <text>2 glutathione + NADP(+) = glutathione disulfide + NADPH + H(+)</text>
        <dbReference type="Rhea" id="RHEA:11740"/>
        <dbReference type="ChEBI" id="CHEBI:15378"/>
        <dbReference type="ChEBI" id="CHEBI:57783"/>
        <dbReference type="ChEBI" id="CHEBI:57925"/>
        <dbReference type="ChEBI" id="CHEBI:58297"/>
        <dbReference type="ChEBI" id="CHEBI:58349"/>
        <dbReference type="EC" id="1.8.1.7"/>
    </reaction>
</comment>
<dbReference type="SUPFAM" id="SSF55424">
    <property type="entry name" value="FAD/NAD-linked reductases, dimerisation (C-terminal) domain"/>
    <property type="match status" value="1"/>
</dbReference>
<feature type="binding site" evidence="11">
    <location>
        <position position="199"/>
    </location>
    <ligand>
        <name>FAD</name>
        <dbReference type="ChEBI" id="CHEBI:57692"/>
    </ligand>
</feature>
<comment type="cofactor">
    <cofactor evidence="11">
        <name>FAD</name>
        <dbReference type="ChEBI" id="CHEBI:57692"/>
    </cofactor>
    <text evidence="11">Binds 1 FAD per subunit.</text>
</comment>
<evidence type="ECO:0000256" key="6">
    <source>
        <dbReference type="ARBA" id="ARBA00023002"/>
    </source>
</evidence>
<feature type="binding site" evidence="11">
    <location>
        <position position="135"/>
    </location>
    <ligand>
        <name>FAD</name>
        <dbReference type="ChEBI" id="CHEBI:57692"/>
    </ligand>
</feature>
<dbReference type="InterPro" id="IPR004099">
    <property type="entry name" value="Pyr_nucl-diS_OxRdtase_dimer"/>
</dbReference>
<evidence type="ECO:0000256" key="10">
    <source>
        <dbReference type="PIRSR" id="PIRSR000350-2"/>
    </source>
</evidence>
<dbReference type="Gene3D" id="3.50.50.60">
    <property type="entry name" value="FAD/NAD(P)-binding domain"/>
    <property type="match status" value="2"/>
</dbReference>
<dbReference type="Proteomes" id="UP001055712">
    <property type="component" value="Unassembled WGS sequence"/>
</dbReference>
<dbReference type="InterPro" id="IPR046952">
    <property type="entry name" value="GSHR/TRXR-like"/>
</dbReference>
<accession>A0A9D4YUN0</accession>
<dbReference type="InterPro" id="IPR006324">
    <property type="entry name" value="GSHR"/>
</dbReference>
<dbReference type="EMBL" id="SIDB01000010">
    <property type="protein sequence ID" value="KAI3427143.1"/>
    <property type="molecule type" value="Genomic_DNA"/>
</dbReference>
<dbReference type="PRINTS" id="PR00368">
    <property type="entry name" value="FADPNR"/>
</dbReference>
<reference evidence="17" key="2">
    <citation type="submission" date="2020-11" db="EMBL/GenBank/DDBJ databases">
        <authorList>
            <person name="Cecchin M."/>
            <person name="Marcolungo L."/>
            <person name="Rossato M."/>
            <person name="Girolomoni L."/>
            <person name="Cosentino E."/>
            <person name="Cuine S."/>
            <person name="Li-Beisson Y."/>
            <person name="Delledonne M."/>
            <person name="Ballottari M."/>
        </authorList>
    </citation>
    <scope>NUCLEOTIDE SEQUENCE</scope>
    <source>
        <strain evidence="17">211/11P</strain>
        <tissue evidence="17">Whole cell</tissue>
    </source>
</reference>
<keyword evidence="8 13" id="KW-0676">Redox-active center</keyword>
<dbReference type="GO" id="GO:0005829">
    <property type="term" value="C:cytosol"/>
    <property type="evidence" value="ECO:0007669"/>
    <property type="project" value="TreeGrafter"/>
</dbReference>
<dbReference type="PROSITE" id="PS00076">
    <property type="entry name" value="PYRIDINE_REDOX_1"/>
    <property type="match status" value="1"/>
</dbReference>
<dbReference type="EC" id="1.8.1.7" evidence="14"/>
<keyword evidence="3 13" id="KW-0285">Flavoprotein</keyword>
<feature type="domain" description="Pyridine nucleotide-disulphide oxidoreductase dimerisation" evidence="15">
    <location>
        <begin position="432"/>
        <end position="540"/>
    </location>
</feature>
<sequence length="556" mass="59394">MKLGGIARQGVACATGWPRTAAAARRAATASPVLRHVKHSAQQQQQRAPALRRALTVRAEAAVSNGNGNGAASQEFDFDLFCIGAGSGGVRASRVAAGTYGAKVGICEMPYNPIASDTEGGAGGTCVLRGCVPKKLFVYASEYRETFADAQGFGWQVGAEPSLDWAAFMKKKNAELERLNGVYMKLLNNSGVEYVEGRGQLVDAHTVKVGDRTVTARNILVATGARAFVPSFEGSELCMISDNALEVTEVPKSIVIIGGGYIAVEFAGIFAGLGTEVHLIYRQDAPLRGFDEEVRKFATEQYALNGLHLHPLSTPQKLEKGPDGRLKFTGAKRSGSESSEEETFVLDVDHVLAATGRRPNVHNLGLEEAGVKMTKKGAIEVDDYSQTSVKSIWAIGDVTDRMALTPVALMEAMALTRTIFGDEPSKPDHQNIPTAVFSHPQIGTVGMSEEQAVEAYGNVDVYSSSFRPMRNTISGNEGRTLMKLVVATDTDKVVGCHMVGPDSAEIMQGMGVAVKMGVTKRQLDSTVGIHPSAAEEFVTMRTPTRELRKEAAKVAA</sequence>
<keyword evidence="6 13" id="KW-0560">Oxidoreductase</keyword>
<keyword evidence="4 11" id="KW-0274">FAD</keyword>
<feature type="domain" description="FAD/NAD(P)-binding" evidence="16">
    <location>
        <begin position="79"/>
        <end position="412"/>
    </location>
</feature>
<dbReference type="GO" id="GO:0050661">
    <property type="term" value="F:NADP binding"/>
    <property type="evidence" value="ECO:0007669"/>
    <property type="project" value="InterPro"/>
</dbReference>
<feature type="binding site" evidence="11">
    <location>
        <position position="356"/>
    </location>
    <ligand>
        <name>NAD(+)</name>
        <dbReference type="ChEBI" id="CHEBI:57540"/>
    </ligand>
</feature>
<organism evidence="17 18">
    <name type="scientific">Chlorella vulgaris</name>
    <name type="common">Green alga</name>
    <dbReference type="NCBI Taxonomy" id="3077"/>
    <lineage>
        <taxon>Eukaryota</taxon>
        <taxon>Viridiplantae</taxon>
        <taxon>Chlorophyta</taxon>
        <taxon>core chlorophytes</taxon>
        <taxon>Trebouxiophyceae</taxon>
        <taxon>Chlorellales</taxon>
        <taxon>Chlorellaceae</taxon>
        <taxon>Chlorella clade</taxon>
        <taxon>Chlorella</taxon>
    </lineage>
</organism>
<dbReference type="InterPro" id="IPR036188">
    <property type="entry name" value="FAD/NAD-bd_sf"/>
</dbReference>
<keyword evidence="7" id="KW-1015">Disulfide bond</keyword>
<evidence type="ECO:0000256" key="14">
    <source>
        <dbReference type="RuleBase" id="RU365040"/>
    </source>
</evidence>
<evidence type="ECO:0000259" key="15">
    <source>
        <dbReference type="Pfam" id="PF02852"/>
    </source>
</evidence>
<proteinExistence type="inferred from homology"/>
<dbReference type="InterPro" id="IPR016156">
    <property type="entry name" value="FAD/NAD-linked_Rdtase_dimer_sf"/>
</dbReference>
<evidence type="ECO:0000256" key="3">
    <source>
        <dbReference type="ARBA" id="ARBA00022630"/>
    </source>
</evidence>
<evidence type="ECO:0000256" key="7">
    <source>
        <dbReference type="ARBA" id="ARBA00023157"/>
    </source>
</evidence>
<evidence type="ECO:0000256" key="5">
    <source>
        <dbReference type="ARBA" id="ARBA00022857"/>
    </source>
</evidence>
<keyword evidence="18" id="KW-1185">Reference proteome</keyword>
<evidence type="ECO:0000256" key="8">
    <source>
        <dbReference type="ARBA" id="ARBA00023284"/>
    </source>
</evidence>
<feature type="disulfide bond" description="Redox-active" evidence="12">
    <location>
        <begin position="126"/>
        <end position="131"/>
    </location>
</feature>
<dbReference type="PANTHER" id="PTHR42737">
    <property type="entry name" value="GLUTATHIONE REDUCTASE"/>
    <property type="match status" value="1"/>
</dbReference>
<evidence type="ECO:0000313" key="17">
    <source>
        <dbReference type="EMBL" id="KAI3427143.1"/>
    </source>
</evidence>
<dbReference type="Pfam" id="PF02852">
    <property type="entry name" value="Pyr_redox_dim"/>
    <property type="match status" value="1"/>
</dbReference>
<evidence type="ECO:0000256" key="9">
    <source>
        <dbReference type="ARBA" id="ARBA00049142"/>
    </source>
</evidence>
<feature type="active site" description="Proton acceptor" evidence="10">
    <location>
        <position position="530"/>
    </location>
</feature>
<evidence type="ECO:0000256" key="13">
    <source>
        <dbReference type="RuleBase" id="RU003691"/>
    </source>
</evidence>
<dbReference type="GO" id="GO:0004362">
    <property type="term" value="F:glutathione-disulfide reductase (NADPH) activity"/>
    <property type="evidence" value="ECO:0007669"/>
    <property type="project" value="UniProtKB-EC"/>
</dbReference>
<dbReference type="NCBIfam" id="TIGR01424">
    <property type="entry name" value="gluta_reduc_2"/>
    <property type="match status" value="1"/>
</dbReference>
<dbReference type="Gene3D" id="3.30.390.30">
    <property type="match status" value="1"/>
</dbReference>
<dbReference type="NCBIfam" id="NF004776">
    <property type="entry name" value="PRK06116.1"/>
    <property type="match status" value="1"/>
</dbReference>
<evidence type="ECO:0000259" key="16">
    <source>
        <dbReference type="Pfam" id="PF07992"/>
    </source>
</evidence>
<dbReference type="PANTHER" id="PTHR42737:SF2">
    <property type="entry name" value="GLUTATHIONE REDUCTASE"/>
    <property type="match status" value="1"/>
</dbReference>
<comment type="similarity">
    <text evidence="1 13">Belongs to the class-I pyridine nucleotide-disulfide oxidoreductase family.</text>
</comment>
<dbReference type="SUPFAM" id="SSF51905">
    <property type="entry name" value="FAD/NAD(P)-binding domain"/>
    <property type="match status" value="1"/>
</dbReference>
<reference evidence="17" key="1">
    <citation type="journal article" date="2019" name="Plant J.">
        <title>Chlorella vulgaris genome assembly and annotation reveals the molecular basis for metabolic acclimation to high light conditions.</title>
        <authorList>
            <person name="Cecchin M."/>
            <person name="Marcolungo L."/>
            <person name="Rossato M."/>
            <person name="Girolomoni L."/>
            <person name="Cosentino E."/>
            <person name="Cuine S."/>
            <person name="Li-Beisson Y."/>
            <person name="Delledonne M."/>
            <person name="Ballottari M."/>
        </authorList>
    </citation>
    <scope>NUCLEOTIDE SEQUENCE</scope>
    <source>
        <strain evidence="17">211/11P</strain>
    </source>
</reference>
<evidence type="ECO:0000256" key="11">
    <source>
        <dbReference type="PIRSR" id="PIRSR000350-3"/>
    </source>
</evidence>
<dbReference type="GO" id="GO:0045454">
    <property type="term" value="P:cell redox homeostasis"/>
    <property type="evidence" value="ECO:0007669"/>
    <property type="project" value="InterPro"/>
</dbReference>
<dbReference type="GO" id="GO:0006749">
    <property type="term" value="P:glutathione metabolic process"/>
    <property type="evidence" value="ECO:0007669"/>
    <property type="project" value="InterPro"/>
</dbReference>
<dbReference type="GO" id="GO:0005739">
    <property type="term" value="C:mitochondrion"/>
    <property type="evidence" value="ECO:0007669"/>
    <property type="project" value="TreeGrafter"/>
</dbReference>
<dbReference type="GO" id="GO:0034599">
    <property type="term" value="P:cellular response to oxidative stress"/>
    <property type="evidence" value="ECO:0007669"/>
    <property type="project" value="TreeGrafter"/>
</dbReference>
<protein>
    <recommendedName>
        <fullName evidence="14">Glutathione reductase</fullName>
        <shortName evidence="14">GRase</shortName>
        <ecNumber evidence="14">1.8.1.7</ecNumber>
    </recommendedName>
</protein>
<gene>
    <name evidence="17" type="ORF">D9Q98_007080</name>
</gene>
<keyword evidence="11" id="KW-0520">NAD</keyword>
<evidence type="ECO:0000256" key="4">
    <source>
        <dbReference type="ARBA" id="ARBA00022827"/>
    </source>
</evidence>
<dbReference type="GO" id="GO:0050660">
    <property type="term" value="F:flavin adenine dinucleotide binding"/>
    <property type="evidence" value="ECO:0007669"/>
    <property type="project" value="InterPro"/>
</dbReference>
<dbReference type="AlphaFoldDB" id="A0A9D4YUN0"/>
<dbReference type="PIRSF" id="PIRSF000350">
    <property type="entry name" value="Mercury_reductase_MerA"/>
    <property type="match status" value="1"/>
</dbReference>
<evidence type="ECO:0000256" key="2">
    <source>
        <dbReference type="ARBA" id="ARBA00011738"/>
    </source>
</evidence>